<evidence type="ECO:0000256" key="6">
    <source>
        <dbReference type="SAM" id="Phobius"/>
    </source>
</evidence>
<evidence type="ECO:0000256" key="3">
    <source>
        <dbReference type="ARBA" id="ARBA00022692"/>
    </source>
</evidence>
<comment type="subcellular location">
    <subcellularLocation>
        <location evidence="1">Cell membrane</location>
        <topology evidence="1">Multi-pass membrane protein</topology>
    </subcellularLocation>
</comment>
<reference evidence="8" key="1">
    <citation type="submission" date="2020-12" db="EMBL/GenBank/DDBJ databases">
        <title>Hymenobacter sp.</title>
        <authorList>
            <person name="Kim M.K."/>
        </authorList>
    </citation>
    <scope>NUCLEOTIDE SEQUENCE [LARGE SCALE GENOMIC DNA]</scope>
    <source>
        <strain evidence="8">BT325</strain>
    </source>
</reference>
<feature type="transmembrane region" description="Helical" evidence="6">
    <location>
        <begin position="121"/>
        <end position="146"/>
    </location>
</feature>
<dbReference type="Pfam" id="PF09678">
    <property type="entry name" value="Caa3_CtaG"/>
    <property type="match status" value="1"/>
</dbReference>
<feature type="transmembrane region" description="Helical" evidence="6">
    <location>
        <begin position="40"/>
        <end position="62"/>
    </location>
</feature>
<evidence type="ECO:0000313" key="8">
    <source>
        <dbReference type="Proteomes" id="UP000620670"/>
    </source>
</evidence>
<protein>
    <submittedName>
        <fullName evidence="7">Cytochrome c oxidase assembly protein</fullName>
    </submittedName>
</protein>
<evidence type="ECO:0000256" key="4">
    <source>
        <dbReference type="ARBA" id="ARBA00022989"/>
    </source>
</evidence>
<feature type="transmembrane region" description="Helical" evidence="6">
    <location>
        <begin position="74"/>
        <end position="101"/>
    </location>
</feature>
<keyword evidence="3 6" id="KW-0812">Transmembrane</keyword>
<evidence type="ECO:0000256" key="1">
    <source>
        <dbReference type="ARBA" id="ARBA00004651"/>
    </source>
</evidence>
<dbReference type="RefSeq" id="WP_199050203.1">
    <property type="nucleotide sequence ID" value="NZ_JAELXT010000018.1"/>
</dbReference>
<dbReference type="EMBL" id="JAELXT010000018">
    <property type="protein sequence ID" value="MBJ6126982.1"/>
    <property type="molecule type" value="Genomic_DNA"/>
</dbReference>
<keyword evidence="8" id="KW-1185">Reference proteome</keyword>
<keyword evidence="5 6" id="KW-0472">Membrane</keyword>
<gene>
    <name evidence="7" type="ORF">JAO75_16390</name>
</gene>
<comment type="caution">
    <text evidence="7">The sequence shown here is derived from an EMBL/GenBank/DDBJ whole genome shotgun (WGS) entry which is preliminary data.</text>
</comment>
<evidence type="ECO:0000313" key="7">
    <source>
        <dbReference type="EMBL" id="MBJ6126982.1"/>
    </source>
</evidence>
<keyword evidence="2" id="KW-1003">Cell membrane</keyword>
<sequence length="163" mass="17602">AEYIDAALTFVTLPTSSCDARPDHTFWHIPALYQGALLNVSLHLVMYAMLLLVSLLFWHSVLETYRIPGGASGLAAMLLFFTFLHTAILGLLLSLAPQVWYPLMAVRGAAWGLLPLDDQRLAGLIMWIPMGGVYFAAALAILARLIAGSGHATGKEAAPTRTP</sequence>
<feature type="non-terminal residue" evidence="7">
    <location>
        <position position="1"/>
    </location>
</feature>
<evidence type="ECO:0000256" key="2">
    <source>
        <dbReference type="ARBA" id="ARBA00022475"/>
    </source>
</evidence>
<organism evidence="7 8">
    <name type="scientific">Microvirga splendida</name>
    <dbReference type="NCBI Taxonomy" id="2795727"/>
    <lineage>
        <taxon>Bacteria</taxon>
        <taxon>Pseudomonadati</taxon>
        <taxon>Pseudomonadota</taxon>
        <taxon>Alphaproteobacteria</taxon>
        <taxon>Hyphomicrobiales</taxon>
        <taxon>Methylobacteriaceae</taxon>
        <taxon>Microvirga</taxon>
    </lineage>
</organism>
<keyword evidence="4 6" id="KW-1133">Transmembrane helix</keyword>
<dbReference type="InterPro" id="IPR019108">
    <property type="entry name" value="Caa3_assmbl_CtaG-rel"/>
</dbReference>
<evidence type="ECO:0000256" key="5">
    <source>
        <dbReference type="ARBA" id="ARBA00023136"/>
    </source>
</evidence>
<name>A0ABS0Y3W4_9HYPH</name>
<accession>A0ABS0Y3W4</accession>
<dbReference type="Proteomes" id="UP000620670">
    <property type="component" value="Unassembled WGS sequence"/>
</dbReference>
<proteinExistence type="predicted"/>